<comment type="caution">
    <text evidence="2">The sequence shown here is derived from an EMBL/GenBank/DDBJ whole genome shotgun (WGS) entry which is preliminary data.</text>
</comment>
<protein>
    <submittedName>
        <fullName evidence="2">Class I SAM-dependent DNA methyltransferase</fullName>
    </submittedName>
</protein>
<evidence type="ECO:0000313" key="2">
    <source>
        <dbReference type="EMBL" id="MFH8551990.1"/>
    </source>
</evidence>
<keyword evidence="3" id="KW-1185">Reference proteome</keyword>
<accession>A0ABW7R5U6</accession>
<keyword evidence="2" id="KW-0489">Methyltransferase</keyword>
<dbReference type="Pfam" id="PF08241">
    <property type="entry name" value="Methyltransf_11"/>
    <property type="match status" value="1"/>
</dbReference>
<dbReference type="EMBL" id="JBIRGQ010000022">
    <property type="protein sequence ID" value="MFH8551990.1"/>
    <property type="molecule type" value="Genomic_DNA"/>
</dbReference>
<dbReference type="SUPFAM" id="SSF53335">
    <property type="entry name" value="S-adenosyl-L-methionine-dependent methyltransferases"/>
    <property type="match status" value="1"/>
</dbReference>
<dbReference type="InterPro" id="IPR029063">
    <property type="entry name" value="SAM-dependent_MTases_sf"/>
</dbReference>
<sequence>MLTDYYDGWATTYEKDAHSLGYVGPRKIADLFAEARSRHLSATEEIVALDAGCGTGLVGPPLTERGVTILDGIDLSHEMVTEAAKTGAYRVLSSGVDLNLGLRETAAGIFDVTVSCGVFTTGHVRPAALDGLLRVTRTGGLVVFTTSQRYLERSSVVEHVEGLVAQGRTRVLERREDQPYLVDERAHYWVLQVL</sequence>
<name>A0ABW7R5U6_9ACTN</name>
<dbReference type="CDD" id="cd02440">
    <property type="entry name" value="AdoMet_MTases"/>
    <property type="match status" value="1"/>
</dbReference>
<dbReference type="GO" id="GO:0032259">
    <property type="term" value="P:methylation"/>
    <property type="evidence" value="ECO:0007669"/>
    <property type="project" value="UniProtKB-KW"/>
</dbReference>
<proteinExistence type="predicted"/>
<evidence type="ECO:0000313" key="3">
    <source>
        <dbReference type="Proteomes" id="UP001610818"/>
    </source>
</evidence>
<reference evidence="2 3" key="1">
    <citation type="submission" date="2024-10" db="EMBL/GenBank/DDBJ databases">
        <title>The Natural Products Discovery Center: Release of the First 8490 Sequenced Strains for Exploring Actinobacteria Biosynthetic Diversity.</title>
        <authorList>
            <person name="Kalkreuter E."/>
            <person name="Kautsar S.A."/>
            <person name="Yang D."/>
            <person name="Bader C.D."/>
            <person name="Teijaro C.N."/>
            <person name="Fluegel L."/>
            <person name="Davis C.M."/>
            <person name="Simpson J.R."/>
            <person name="Lauterbach L."/>
            <person name="Steele A.D."/>
            <person name="Gui C."/>
            <person name="Meng S."/>
            <person name="Li G."/>
            <person name="Viehrig K."/>
            <person name="Ye F."/>
            <person name="Su P."/>
            <person name="Kiefer A.F."/>
            <person name="Nichols A."/>
            <person name="Cepeda A.J."/>
            <person name="Yan W."/>
            <person name="Fan B."/>
            <person name="Jiang Y."/>
            <person name="Adhikari A."/>
            <person name="Zheng C.-J."/>
            <person name="Schuster L."/>
            <person name="Cowan T.M."/>
            <person name="Smanski M.J."/>
            <person name="Chevrette M.G."/>
            <person name="De Carvalho L.P.S."/>
            <person name="Shen B."/>
        </authorList>
    </citation>
    <scope>NUCLEOTIDE SEQUENCE [LARGE SCALE GENOMIC DNA]</scope>
    <source>
        <strain evidence="2 3">NPDC017990</strain>
    </source>
</reference>
<dbReference type="GO" id="GO:0008168">
    <property type="term" value="F:methyltransferase activity"/>
    <property type="evidence" value="ECO:0007669"/>
    <property type="project" value="UniProtKB-KW"/>
</dbReference>
<feature type="domain" description="Methyltransferase type 11" evidence="1">
    <location>
        <begin position="49"/>
        <end position="144"/>
    </location>
</feature>
<gene>
    <name evidence="2" type="ORF">ACH4F9_44170</name>
</gene>
<keyword evidence="2" id="KW-0808">Transferase</keyword>
<organism evidence="2 3">
    <name type="scientific">Streptomyces longisporoflavus</name>
    <dbReference type="NCBI Taxonomy" id="28044"/>
    <lineage>
        <taxon>Bacteria</taxon>
        <taxon>Bacillati</taxon>
        <taxon>Actinomycetota</taxon>
        <taxon>Actinomycetes</taxon>
        <taxon>Kitasatosporales</taxon>
        <taxon>Streptomycetaceae</taxon>
        <taxon>Streptomyces</taxon>
    </lineage>
</organism>
<dbReference type="RefSeq" id="WP_397719130.1">
    <property type="nucleotide sequence ID" value="NZ_JBIRGN010000022.1"/>
</dbReference>
<evidence type="ECO:0000259" key="1">
    <source>
        <dbReference type="Pfam" id="PF08241"/>
    </source>
</evidence>
<dbReference type="InterPro" id="IPR013216">
    <property type="entry name" value="Methyltransf_11"/>
</dbReference>
<dbReference type="Proteomes" id="UP001610818">
    <property type="component" value="Unassembled WGS sequence"/>
</dbReference>
<dbReference type="Gene3D" id="3.40.50.150">
    <property type="entry name" value="Vaccinia Virus protein VP39"/>
    <property type="match status" value="1"/>
</dbReference>